<dbReference type="InterPro" id="IPR053203">
    <property type="entry name" value="Cisplatin_resist-associated"/>
</dbReference>
<organism evidence="2 3">
    <name type="scientific">Parachaetomium inaequale</name>
    <dbReference type="NCBI Taxonomy" id="2588326"/>
    <lineage>
        <taxon>Eukaryota</taxon>
        <taxon>Fungi</taxon>
        <taxon>Dikarya</taxon>
        <taxon>Ascomycota</taxon>
        <taxon>Pezizomycotina</taxon>
        <taxon>Sordariomycetes</taxon>
        <taxon>Sordariomycetidae</taxon>
        <taxon>Sordariales</taxon>
        <taxon>Chaetomiaceae</taxon>
        <taxon>Parachaetomium</taxon>
    </lineage>
</organism>
<protein>
    <submittedName>
        <fullName evidence="2">Uncharacterized protein</fullName>
    </submittedName>
</protein>
<dbReference type="Pfam" id="PF12223">
    <property type="entry name" value="DUF3602"/>
    <property type="match status" value="1"/>
</dbReference>
<accession>A0AAN6PLL6</accession>
<comment type="caution">
    <text evidence="2">The sequence shown here is derived from an EMBL/GenBank/DDBJ whole genome shotgun (WGS) entry which is preliminary data.</text>
</comment>
<feature type="compositionally biased region" description="Basic and acidic residues" evidence="1">
    <location>
        <begin position="143"/>
        <end position="153"/>
    </location>
</feature>
<feature type="region of interest" description="Disordered" evidence="1">
    <location>
        <begin position="1"/>
        <end position="183"/>
    </location>
</feature>
<dbReference type="EMBL" id="MU854333">
    <property type="protein sequence ID" value="KAK4043017.1"/>
    <property type="molecule type" value="Genomic_DNA"/>
</dbReference>
<dbReference type="PANTHER" id="PTHR34693:SF1">
    <property type="entry name" value="PROTEIN PAR32"/>
    <property type="match status" value="1"/>
</dbReference>
<reference evidence="3" key="1">
    <citation type="journal article" date="2023" name="Mol. Phylogenet. Evol.">
        <title>Genome-scale phylogeny and comparative genomics of the fungal order Sordariales.</title>
        <authorList>
            <person name="Hensen N."/>
            <person name="Bonometti L."/>
            <person name="Westerberg I."/>
            <person name="Brannstrom I.O."/>
            <person name="Guillou S."/>
            <person name="Cros-Aarteil S."/>
            <person name="Calhoun S."/>
            <person name="Haridas S."/>
            <person name="Kuo A."/>
            <person name="Mondo S."/>
            <person name="Pangilinan J."/>
            <person name="Riley R."/>
            <person name="LaButti K."/>
            <person name="Andreopoulos B."/>
            <person name="Lipzen A."/>
            <person name="Chen C."/>
            <person name="Yan M."/>
            <person name="Daum C."/>
            <person name="Ng V."/>
            <person name="Clum A."/>
            <person name="Steindorff A."/>
            <person name="Ohm R.A."/>
            <person name="Martin F."/>
            <person name="Silar P."/>
            <person name="Natvig D.O."/>
            <person name="Lalanne C."/>
            <person name="Gautier V."/>
            <person name="Ament-Velasquez S.L."/>
            <person name="Kruys A."/>
            <person name="Hutchinson M.I."/>
            <person name="Powell A.J."/>
            <person name="Barry K."/>
            <person name="Miller A.N."/>
            <person name="Grigoriev I.V."/>
            <person name="Debuchy R."/>
            <person name="Gladieux P."/>
            <person name="Hiltunen Thoren M."/>
            <person name="Johannesson H."/>
        </authorList>
    </citation>
    <scope>NUCLEOTIDE SEQUENCE [LARGE SCALE GENOMIC DNA]</scope>
    <source>
        <strain evidence="3">CBS 284.82</strain>
    </source>
</reference>
<dbReference type="Proteomes" id="UP001303115">
    <property type="component" value="Unassembled WGS sequence"/>
</dbReference>
<feature type="compositionally biased region" description="Basic and acidic residues" evidence="1">
    <location>
        <begin position="56"/>
        <end position="75"/>
    </location>
</feature>
<evidence type="ECO:0000313" key="3">
    <source>
        <dbReference type="Proteomes" id="UP001303115"/>
    </source>
</evidence>
<evidence type="ECO:0000313" key="2">
    <source>
        <dbReference type="EMBL" id="KAK4043017.1"/>
    </source>
</evidence>
<dbReference type="InterPro" id="IPR022024">
    <property type="entry name" value="DUF3602"/>
</dbReference>
<feature type="compositionally biased region" description="Polar residues" evidence="1">
    <location>
        <begin position="17"/>
        <end position="41"/>
    </location>
</feature>
<keyword evidence="3" id="KW-1185">Reference proteome</keyword>
<feature type="compositionally biased region" description="Low complexity" evidence="1">
    <location>
        <begin position="93"/>
        <end position="110"/>
    </location>
</feature>
<dbReference type="PANTHER" id="PTHR34693">
    <property type="entry name" value="PROTEIN PAR32"/>
    <property type="match status" value="1"/>
</dbReference>
<feature type="compositionally biased region" description="Low complexity" evidence="1">
    <location>
        <begin position="118"/>
        <end position="142"/>
    </location>
</feature>
<dbReference type="AlphaFoldDB" id="A0AAN6PLL6"/>
<proteinExistence type="predicted"/>
<sequence length="199" mass="20342">MTSHFQSSGRGGAGNIVDSSKTPQLQPEDLQTPTLKTSMVTTGRGGTGNFAVGLDADEKRRRQDVVPVVRRDSHGATHIGRGGTGNVVVNKDAPSAPGAKSPALSGAAAATTEKPGSPAATPITAIPTIATTTTPATAAAAAADKDKDKERQLRKVKSAPPVRSGDDGNGEGDDVAVPARRPEEIGWAEKGMNLLFGKK</sequence>
<evidence type="ECO:0000256" key="1">
    <source>
        <dbReference type="SAM" id="MobiDB-lite"/>
    </source>
</evidence>
<gene>
    <name evidence="2" type="ORF">C8A01DRAFT_32962</name>
</gene>
<name>A0AAN6PLL6_9PEZI</name>